<evidence type="ECO:0000313" key="3">
    <source>
        <dbReference type="EMBL" id="KAG8497788.1"/>
    </source>
</evidence>
<feature type="domain" description="RNase H type-1" evidence="1">
    <location>
        <begin position="213"/>
        <end position="331"/>
    </location>
</feature>
<evidence type="ECO:0000259" key="2">
    <source>
        <dbReference type="Pfam" id="PF13966"/>
    </source>
</evidence>
<comment type="caution">
    <text evidence="3">The sequence shown here is derived from an EMBL/GenBank/DDBJ whole genome shotgun (WGS) entry which is preliminary data.</text>
</comment>
<dbReference type="InterPro" id="IPR053151">
    <property type="entry name" value="RNase_H-like"/>
</dbReference>
<organism evidence="3 4">
    <name type="scientific">Gossypium anomalum</name>
    <dbReference type="NCBI Taxonomy" id="47600"/>
    <lineage>
        <taxon>Eukaryota</taxon>
        <taxon>Viridiplantae</taxon>
        <taxon>Streptophyta</taxon>
        <taxon>Embryophyta</taxon>
        <taxon>Tracheophyta</taxon>
        <taxon>Spermatophyta</taxon>
        <taxon>Magnoliopsida</taxon>
        <taxon>eudicotyledons</taxon>
        <taxon>Gunneridae</taxon>
        <taxon>Pentapetalae</taxon>
        <taxon>rosids</taxon>
        <taxon>malvids</taxon>
        <taxon>Malvales</taxon>
        <taxon>Malvaceae</taxon>
        <taxon>Malvoideae</taxon>
        <taxon>Gossypium</taxon>
    </lineage>
</organism>
<dbReference type="GO" id="GO:0003676">
    <property type="term" value="F:nucleic acid binding"/>
    <property type="evidence" value="ECO:0007669"/>
    <property type="project" value="InterPro"/>
</dbReference>
<dbReference type="SUPFAM" id="SSF53098">
    <property type="entry name" value="Ribonuclease H-like"/>
    <property type="match status" value="1"/>
</dbReference>
<proteinExistence type="predicted"/>
<gene>
    <name evidence="3" type="ORF">CXB51_007049</name>
</gene>
<reference evidence="3 4" key="1">
    <citation type="journal article" date="2021" name="bioRxiv">
        <title>The Gossypium anomalum genome as a resource for cotton improvement and evolutionary analysis of hybrid incompatibility.</title>
        <authorList>
            <person name="Grover C.E."/>
            <person name="Yuan D."/>
            <person name="Arick M.A."/>
            <person name="Miller E.R."/>
            <person name="Hu G."/>
            <person name="Peterson D.G."/>
            <person name="Wendel J.F."/>
            <person name="Udall J.A."/>
        </authorList>
    </citation>
    <scope>NUCLEOTIDE SEQUENCE [LARGE SCALE GENOMIC DNA]</scope>
    <source>
        <strain evidence="3">JFW-Udall</strain>
        <tissue evidence="3">Leaf</tissue>
    </source>
</reference>
<dbReference type="InterPro" id="IPR036397">
    <property type="entry name" value="RNaseH_sf"/>
</dbReference>
<dbReference type="PANTHER" id="PTHR47723:SF13">
    <property type="entry name" value="PUTATIVE-RELATED"/>
    <property type="match status" value="1"/>
</dbReference>
<evidence type="ECO:0000313" key="4">
    <source>
        <dbReference type="Proteomes" id="UP000701853"/>
    </source>
</evidence>
<dbReference type="Pfam" id="PF13966">
    <property type="entry name" value="zf-RVT"/>
    <property type="match status" value="1"/>
</dbReference>
<feature type="domain" description="Reverse transcriptase zinc-binding" evidence="2">
    <location>
        <begin position="63"/>
        <end position="105"/>
    </location>
</feature>
<dbReference type="Proteomes" id="UP000701853">
    <property type="component" value="Chromosome 3"/>
</dbReference>
<dbReference type="OrthoDB" id="1744872at2759"/>
<dbReference type="CDD" id="cd06222">
    <property type="entry name" value="RNase_H_like"/>
    <property type="match status" value="1"/>
</dbReference>
<dbReference type="InterPro" id="IPR026960">
    <property type="entry name" value="RVT-Znf"/>
</dbReference>
<keyword evidence="4" id="KW-1185">Reference proteome</keyword>
<dbReference type="GO" id="GO:0004523">
    <property type="term" value="F:RNA-DNA hybrid ribonuclease activity"/>
    <property type="evidence" value="ECO:0007669"/>
    <property type="project" value="InterPro"/>
</dbReference>
<name>A0A8J5ZA71_9ROSI</name>
<sequence>MGSLISKIPAFSNLDLDCRVRDLVNLDGSWNVDLLHVWLPEDVVCKIISIPPPHPDSGPDRVRLLTNSERFRRELGACSSCALCGHTNEDLAHVLRDCSFAKNVWMLILPEQLKQRLFSSPFPYWFSLNLSFLERLQDSGLSWSCLFGVVVWRIWKNRNLFIFQNLSWSATKMVRNSSCWARQYESRMGSIKNSYSSSNSVTFSNDSWVSLHTDGAMVRDSGYAASGGMARDKEGNWIVGFSRFLGVCSPFEVELWGVLNGILILLNKGYRQILILSDNLEVVKSLSVLDLEESGITNLRRTQRIMKTEGKWIVRHIPRAQNLVEDHLAKFGLNWKSSLHVFNEAPKEVIDLLKKDKDNGCFMPDLNSVRPMITSTLKYLSGSLNYGQCCVRGVYLEVIPEFCLLTTQSTSRGSRSERAPHSSKKCEYLLLVRFKPMLLYDACE</sequence>
<dbReference type="PANTHER" id="PTHR47723">
    <property type="entry name" value="OS05G0353850 PROTEIN"/>
    <property type="match status" value="1"/>
</dbReference>
<dbReference type="InterPro" id="IPR002156">
    <property type="entry name" value="RNaseH_domain"/>
</dbReference>
<dbReference type="Pfam" id="PF13456">
    <property type="entry name" value="RVT_3"/>
    <property type="match status" value="1"/>
</dbReference>
<accession>A0A8J5ZA71</accession>
<dbReference type="EMBL" id="JAHUZN010000003">
    <property type="protein sequence ID" value="KAG8497788.1"/>
    <property type="molecule type" value="Genomic_DNA"/>
</dbReference>
<dbReference type="InterPro" id="IPR012337">
    <property type="entry name" value="RNaseH-like_sf"/>
</dbReference>
<dbReference type="InterPro" id="IPR044730">
    <property type="entry name" value="RNase_H-like_dom_plant"/>
</dbReference>
<evidence type="ECO:0000259" key="1">
    <source>
        <dbReference type="Pfam" id="PF13456"/>
    </source>
</evidence>
<protein>
    <recommendedName>
        <fullName evidence="5">RNase H type-1 domain-containing protein</fullName>
    </recommendedName>
</protein>
<dbReference type="Gene3D" id="3.30.420.10">
    <property type="entry name" value="Ribonuclease H-like superfamily/Ribonuclease H"/>
    <property type="match status" value="1"/>
</dbReference>
<evidence type="ECO:0008006" key="5">
    <source>
        <dbReference type="Google" id="ProtNLM"/>
    </source>
</evidence>
<dbReference type="AlphaFoldDB" id="A0A8J5ZA71"/>